<dbReference type="Proteomes" id="UP000314982">
    <property type="component" value="Unassembled WGS sequence"/>
</dbReference>
<dbReference type="SMART" id="SM00407">
    <property type="entry name" value="IGc1"/>
    <property type="match status" value="1"/>
</dbReference>
<dbReference type="InterPro" id="IPR051755">
    <property type="entry name" value="Ig-like_CS_Receptor"/>
</dbReference>
<dbReference type="InterPro" id="IPR003599">
    <property type="entry name" value="Ig_sub"/>
</dbReference>
<keyword evidence="1" id="KW-1015">Disulfide bond</keyword>
<dbReference type="PROSITE" id="PS50835">
    <property type="entry name" value="IG_LIKE"/>
    <property type="match status" value="2"/>
</dbReference>
<feature type="domain" description="Ig-like" evidence="3">
    <location>
        <begin position="121"/>
        <end position="213"/>
    </location>
</feature>
<dbReference type="Ensembl" id="ENSHHUT00000083042.1">
    <property type="protein sequence ID" value="ENSHHUP00000080468.1"/>
    <property type="gene ID" value="ENSHHUG00000046854.1"/>
</dbReference>
<dbReference type="Pfam" id="PF13927">
    <property type="entry name" value="Ig_3"/>
    <property type="match status" value="1"/>
</dbReference>
<dbReference type="SMART" id="SM00409">
    <property type="entry name" value="IG"/>
    <property type="match status" value="1"/>
</dbReference>
<dbReference type="InterPro" id="IPR013783">
    <property type="entry name" value="Ig-like_fold"/>
</dbReference>
<dbReference type="GeneTree" id="ENSGT01120000274684"/>
<evidence type="ECO:0000256" key="2">
    <source>
        <dbReference type="ARBA" id="ARBA00023180"/>
    </source>
</evidence>
<evidence type="ECO:0000259" key="3">
    <source>
        <dbReference type="PROSITE" id="PS50835"/>
    </source>
</evidence>
<dbReference type="InterPro" id="IPR036179">
    <property type="entry name" value="Ig-like_dom_sf"/>
</dbReference>
<dbReference type="InterPro" id="IPR003597">
    <property type="entry name" value="Ig_C1-set"/>
</dbReference>
<keyword evidence="2" id="KW-0325">Glycoprotein</keyword>
<dbReference type="Pfam" id="PF07654">
    <property type="entry name" value="C1-set"/>
    <property type="match status" value="1"/>
</dbReference>
<dbReference type="Gene3D" id="2.60.40.10">
    <property type="entry name" value="Immunoglobulins"/>
    <property type="match status" value="2"/>
</dbReference>
<evidence type="ECO:0000256" key="1">
    <source>
        <dbReference type="ARBA" id="ARBA00023157"/>
    </source>
</evidence>
<keyword evidence="5" id="KW-1185">Reference proteome</keyword>
<reference evidence="4" key="2">
    <citation type="submission" date="2025-08" db="UniProtKB">
        <authorList>
            <consortium name="Ensembl"/>
        </authorList>
    </citation>
    <scope>IDENTIFICATION</scope>
</reference>
<feature type="domain" description="Ig-like" evidence="3">
    <location>
        <begin position="26"/>
        <end position="114"/>
    </location>
</feature>
<organism evidence="4 5">
    <name type="scientific">Hucho hucho</name>
    <name type="common">huchen</name>
    <dbReference type="NCBI Taxonomy" id="62062"/>
    <lineage>
        <taxon>Eukaryota</taxon>
        <taxon>Metazoa</taxon>
        <taxon>Chordata</taxon>
        <taxon>Craniata</taxon>
        <taxon>Vertebrata</taxon>
        <taxon>Euteleostomi</taxon>
        <taxon>Actinopterygii</taxon>
        <taxon>Neopterygii</taxon>
        <taxon>Teleostei</taxon>
        <taxon>Protacanthopterygii</taxon>
        <taxon>Salmoniformes</taxon>
        <taxon>Salmonidae</taxon>
        <taxon>Salmoninae</taxon>
        <taxon>Hucho</taxon>
    </lineage>
</organism>
<accession>A0A4W5R3F9</accession>
<dbReference type="AlphaFoldDB" id="A0A4W5R3F9"/>
<proteinExistence type="predicted"/>
<protein>
    <recommendedName>
        <fullName evidence="3">Ig-like domain-containing protein</fullName>
    </recommendedName>
</protein>
<name>A0A4W5R3F9_9TELE</name>
<reference evidence="4" key="3">
    <citation type="submission" date="2025-09" db="UniProtKB">
        <authorList>
            <consortium name="Ensembl"/>
        </authorList>
    </citation>
    <scope>IDENTIFICATION</scope>
</reference>
<sequence length="224" mass="24498">MFFLTATWTNQIIVTQTPGMVKTIAGGTVTLKCHVDQILAFCHSVTWMKVDARTGTMSTRTNVKINTTSEAGQRDRVCSATITSAIVSDSGMYYCLAVHSKAVHTGNGSNLIVTDETKAPPTIEILKPPNSYNSSVALLCLVSGAIPSQVHVFWLIDGREDSGLTESTWTDNSDSATEFTRNQIVVKSEEWNRGAECTCVVEFEGQYINKTVQHNGNCSSSYYH</sequence>
<dbReference type="PANTHER" id="PTHR19971">
    <property type="entry name" value="SIGNAL-REGULATORY PROTEIN BETA"/>
    <property type="match status" value="1"/>
</dbReference>
<dbReference type="STRING" id="62062.ENSHHUP00000080468"/>
<dbReference type="SUPFAM" id="SSF48726">
    <property type="entry name" value="Immunoglobulin"/>
    <property type="match status" value="2"/>
</dbReference>
<evidence type="ECO:0000313" key="5">
    <source>
        <dbReference type="Proteomes" id="UP000314982"/>
    </source>
</evidence>
<evidence type="ECO:0000313" key="4">
    <source>
        <dbReference type="Ensembl" id="ENSHHUP00000080468.1"/>
    </source>
</evidence>
<reference evidence="5" key="1">
    <citation type="submission" date="2018-06" db="EMBL/GenBank/DDBJ databases">
        <title>Genome assembly of Danube salmon.</title>
        <authorList>
            <person name="Macqueen D.J."/>
            <person name="Gundappa M.K."/>
        </authorList>
    </citation>
    <scope>NUCLEOTIDE SEQUENCE [LARGE SCALE GENOMIC DNA]</scope>
</reference>
<dbReference type="InterPro" id="IPR007110">
    <property type="entry name" value="Ig-like_dom"/>
</dbReference>